<dbReference type="EMBL" id="BQXH01000003">
    <property type="protein sequence ID" value="GKS80709.1"/>
    <property type="molecule type" value="Genomic_DNA"/>
</dbReference>
<name>A0ABQ5JF79_9LACO</name>
<dbReference type="Proteomes" id="UP001055149">
    <property type="component" value="Unassembled WGS sequence"/>
</dbReference>
<evidence type="ECO:0000313" key="3">
    <source>
        <dbReference type="Proteomes" id="UP001055149"/>
    </source>
</evidence>
<dbReference type="RefSeq" id="WP_244054490.1">
    <property type="nucleotide sequence ID" value="NZ_BQXH01000003.1"/>
</dbReference>
<feature type="domain" description="NTP pyrophosphohydrolase MazG-like" evidence="1">
    <location>
        <begin position="30"/>
        <end position="90"/>
    </location>
</feature>
<dbReference type="Gene3D" id="1.10.287.1080">
    <property type="entry name" value="MazG-like"/>
    <property type="match status" value="1"/>
</dbReference>
<dbReference type="InterPro" id="IPR004518">
    <property type="entry name" value="MazG-like_dom"/>
</dbReference>
<dbReference type="CDD" id="cd11540">
    <property type="entry name" value="NTP-PPase_u3"/>
    <property type="match status" value="1"/>
</dbReference>
<dbReference type="Pfam" id="PF03819">
    <property type="entry name" value="MazG"/>
    <property type="match status" value="1"/>
</dbReference>
<accession>A0ABQ5JF79</accession>
<dbReference type="SUPFAM" id="SSF101386">
    <property type="entry name" value="all-alpha NTP pyrophosphatases"/>
    <property type="match status" value="1"/>
</dbReference>
<reference evidence="2" key="1">
    <citation type="journal article" date="2022" name="Int. J. Syst. Evol. Microbiol.">
        <title>A novel species of lactic acid bacteria, Ligilactobacillus pabuli sp. nov., isolated from alfalfa silage.</title>
        <authorList>
            <person name="Tohno M."/>
            <person name="Tanizawa Y."/>
            <person name="Sawada H."/>
            <person name="Sakamoto M."/>
            <person name="Ohkuma M."/>
            <person name="Kobayashi H."/>
        </authorList>
    </citation>
    <scope>NUCLEOTIDE SEQUENCE</scope>
    <source>
        <strain evidence="2">AF129</strain>
    </source>
</reference>
<keyword evidence="3" id="KW-1185">Reference proteome</keyword>
<gene>
    <name evidence="2" type="ORF">LPAF129_03940</name>
</gene>
<protein>
    <recommendedName>
        <fullName evidence="1">NTP pyrophosphohydrolase MazG-like domain-containing protein</fullName>
    </recommendedName>
</protein>
<comment type="caution">
    <text evidence="2">The sequence shown here is derived from an EMBL/GenBank/DDBJ whole genome shotgun (WGS) entry which is preliminary data.</text>
</comment>
<proteinExistence type="predicted"/>
<evidence type="ECO:0000313" key="2">
    <source>
        <dbReference type="EMBL" id="GKS80709.1"/>
    </source>
</evidence>
<organism evidence="2 3">
    <name type="scientific">Ligilactobacillus pabuli</name>
    <dbReference type="NCBI Taxonomy" id="2886039"/>
    <lineage>
        <taxon>Bacteria</taxon>
        <taxon>Bacillati</taxon>
        <taxon>Bacillota</taxon>
        <taxon>Bacilli</taxon>
        <taxon>Lactobacillales</taxon>
        <taxon>Lactobacillaceae</taxon>
        <taxon>Ligilactobacillus</taxon>
    </lineage>
</organism>
<sequence length="101" mass="11346">MQENKTDLTKAVQQWGKNKGITDPRAQFMKVVEEVGEIAEAYDKGWQDKLVDSFGDVQVTLIIAAELMGVDYEASLAEAYNVIAKRKGHMHNGVFVKEEDE</sequence>
<evidence type="ECO:0000259" key="1">
    <source>
        <dbReference type="Pfam" id="PF03819"/>
    </source>
</evidence>